<dbReference type="EMBL" id="JAINUG010000188">
    <property type="protein sequence ID" value="KAJ8388988.1"/>
    <property type="molecule type" value="Genomic_DNA"/>
</dbReference>
<feature type="region of interest" description="Disordered" evidence="1">
    <location>
        <begin position="1"/>
        <end position="20"/>
    </location>
</feature>
<comment type="caution">
    <text evidence="2">The sequence shown here is derived from an EMBL/GenBank/DDBJ whole genome shotgun (WGS) entry which is preliminary data.</text>
</comment>
<evidence type="ECO:0000313" key="2">
    <source>
        <dbReference type="EMBL" id="KAJ8388988.1"/>
    </source>
</evidence>
<accession>A0AAD7RRB5</accession>
<name>A0AAD7RRB5_9TELE</name>
<organism evidence="2 3">
    <name type="scientific">Aldrovandia affinis</name>
    <dbReference type="NCBI Taxonomy" id="143900"/>
    <lineage>
        <taxon>Eukaryota</taxon>
        <taxon>Metazoa</taxon>
        <taxon>Chordata</taxon>
        <taxon>Craniata</taxon>
        <taxon>Vertebrata</taxon>
        <taxon>Euteleostomi</taxon>
        <taxon>Actinopterygii</taxon>
        <taxon>Neopterygii</taxon>
        <taxon>Teleostei</taxon>
        <taxon>Notacanthiformes</taxon>
        <taxon>Halosauridae</taxon>
        <taxon>Aldrovandia</taxon>
    </lineage>
</organism>
<proteinExistence type="predicted"/>
<keyword evidence="3" id="KW-1185">Reference proteome</keyword>
<gene>
    <name evidence="2" type="ORF">AAFF_G00125490</name>
</gene>
<evidence type="ECO:0000256" key="1">
    <source>
        <dbReference type="SAM" id="MobiDB-lite"/>
    </source>
</evidence>
<dbReference type="AlphaFoldDB" id="A0AAD7RRB5"/>
<dbReference type="Proteomes" id="UP001221898">
    <property type="component" value="Unassembled WGS sequence"/>
</dbReference>
<protein>
    <submittedName>
        <fullName evidence="2">Uncharacterized protein</fullName>
    </submittedName>
</protein>
<sequence length="113" mass="12073">MAPAAVWDRGPGAGSDSTPLWEFGPPQLSPHSSQICRPLFLSLCDVWTQPVPAGWCGGSVELPALAALACFEPGPAACSLQDFIRQFLCSLTTRLLRAQRLLRYFKGTPAAAS</sequence>
<evidence type="ECO:0000313" key="3">
    <source>
        <dbReference type="Proteomes" id="UP001221898"/>
    </source>
</evidence>
<reference evidence="2" key="1">
    <citation type="journal article" date="2023" name="Science">
        <title>Genome structures resolve the early diversification of teleost fishes.</title>
        <authorList>
            <person name="Parey E."/>
            <person name="Louis A."/>
            <person name="Montfort J."/>
            <person name="Bouchez O."/>
            <person name="Roques C."/>
            <person name="Iampietro C."/>
            <person name="Lluch J."/>
            <person name="Castinel A."/>
            <person name="Donnadieu C."/>
            <person name="Desvignes T."/>
            <person name="Floi Bucao C."/>
            <person name="Jouanno E."/>
            <person name="Wen M."/>
            <person name="Mejri S."/>
            <person name="Dirks R."/>
            <person name="Jansen H."/>
            <person name="Henkel C."/>
            <person name="Chen W.J."/>
            <person name="Zahm M."/>
            <person name="Cabau C."/>
            <person name="Klopp C."/>
            <person name="Thompson A.W."/>
            <person name="Robinson-Rechavi M."/>
            <person name="Braasch I."/>
            <person name="Lecointre G."/>
            <person name="Bobe J."/>
            <person name="Postlethwait J.H."/>
            <person name="Berthelot C."/>
            <person name="Roest Crollius H."/>
            <person name="Guiguen Y."/>
        </authorList>
    </citation>
    <scope>NUCLEOTIDE SEQUENCE</scope>
    <source>
        <strain evidence="2">NC1722</strain>
    </source>
</reference>